<dbReference type="InterPro" id="IPR005468">
    <property type="entry name" value="Avidin/str"/>
</dbReference>
<keyword evidence="9" id="KW-1185">Reference proteome</keyword>
<dbReference type="PANTHER" id="PTHR34399">
    <property type="entry name" value="AVIDIN-RELATED"/>
    <property type="match status" value="1"/>
</dbReference>
<comment type="subcellular location">
    <subcellularLocation>
        <location evidence="1">Secreted</location>
    </subcellularLocation>
</comment>
<dbReference type="Proteomes" id="UP001219525">
    <property type="component" value="Unassembled WGS sequence"/>
</dbReference>
<evidence type="ECO:0000256" key="2">
    <source>
        <dbReference type="ARBA" id="ARBA00006297"/>
    </source>
</evidence>
<dbReference type="GO" id="GO:0005576">
    <property type="term" value="C:extracellular region"/>
    <property type="evidence" value="ECO:0007669"/>
    <property type="project" value="UniProtKB-SubCell"/>
</dbReference>
<dbReference type="Pfam" id="PF01382">
    <property type="entry name" value="Avidin"/>
    <property type="match status" value="1"/>
</dbReference>
<proteinExistence type="inferred from homology"/>
<comment type="similarity">
    <text evidence="2">Belongs to the avidin/streptavidin family.</text>
</comment>
<name>A0AAD7E370_9AGAR</name>
<evidence type="ECO:0000256" key="5">
    <source>
        <dbReference type="ARBA" id="ARBA00023157"/>
    </source>
</evidence>
<dbReference type="SUPFAM" id="SSF50876">
    <property type="entry name" value="Avidin/streptavidin"/>
    <property type="match status" value="1"/>
</dbReference>
<evidence type="ECO:0000256" key="3">
    <source>
        <dbReference type="ARBA" id="ARBA00022525"/>
    </source>
</evidence>
<dbReference type="AlphaFoldDB" id="A0AAD7E370"/>
<dbReference type="PANTHER" id="PTHR34399:SF3">
    <property type="entry name" value="AVID PROTEIN-RELATED"/>
    <property type="match status" value="1"/>
</dbReference>
<keyword evidence="6" id="KW-0325">Glycoprotein</keyword>
<evidence type="ECO:0000256" key="4">
    <source>
        <dbReference type="ARBA" id="ARBA00022729"/>
    </source>
</evidence>
<dbReference type="PRINTS" id="PR00709">
    <property type="entry name" value="AVIDIN"/>
</dbReference>
<keyword evidence="4" id="KW-0732">Signal</keyword>
<gene>
    <name evidence="8" type="ORF">GGX14DRAFT_426290</name>
</gene>
<dbReference type="InterPro" id="IPR051764">
    <property type="entry name" value="Avidin/Streptavidin-rel"/>
</dbReference>
<dbReference type="InterPro" id="IPR005469">
    <property type="entry name" value="Avidin"/>
</dbReference>
<protein>
    <submittedName>
        <fullName evidence="8">Chaperoned ruthenium Metallodrugs that recognize Telomeric Dna</fullName>
    </submittedName>
</protein>
<evidence type="ECO:0000256" key="6">
    <source>
        <dbReference type="ARBA" id="ARBA00023180"/>
    </source>
</evidence>
<dbReference type="InterPro" id="IPR036896">
    <property type="entry name" value="Avidin-like_sf"/>
</dbReference>
<keyword evidence="3" id="KW-0964">Secreted</keyword>
<evidence type="ECO:0000256" key="1">
    <source>
        <dbReference type="ARBA" id="ARBA00004613"/>
    </source>
</evidence>
<dbReference type="GO" id="GO:0009374">
    <property type="term" value="F:biotin binding"/>
    <property type="evidence" value="ECO:0007669"/>
    <property type="project" value="InterPro"/>
</dbReference>
<dbReference type="Gene3D" id="2.40.128.30">
    <property type="entry name" value="Avidin-like"/>
    <property type="match status" value="2"/>
</dbReference>
<comment type="caution">
    <text evidence="8">The sequence shown here is derived from an EMBL/GenBank/DDBJ whole genome shotgun (WGS) entry which is preliminary data.</text>
</comment>
<evidence type="ECO:0000313" key="8">
    <source>
        <dbReference type="EMBL" id="KAJ7224590.1"/>
    </source>
</evidence>
<dbReference type="EMBL" id="JARJCW010000005">
    <property type="protein sequence ID" value="KAJ7224590.1"/>
    <property type="molecule type" value="Genomic_DNA"/>
</dbReference>
<dbReference type="PROSITE" id="PS51326">
    <property type="entry name" value="AVIDIN_2"/>
    <property type="match status" value="1"/>
</dbReference>
<keyword evidence="7" id="KW-0092">Biotin</keyword>
<evidence type="ECO:0000256" key="7">
    <source>
        <dbReference type="ARBA" id="ARBA00023267"/>
    </source>
</evidence>
<organism evidence="8 9">
    <name type="scientific">Mycena pura</name>
    <dbReference type="NCBI Taxonomy" id="153505"/>
    <lineage>
        <taxon>Eukaryota</taxon>
        <taxon>Fungi</taxon>
        <taxon>Dikarya</taxon>
        <taxon>Basidiomycota</taxon>
        <taxon>Agaricomycotina</taxon>
        <taxon>Agaricomycetes</taxon>
        <taxon>Agaricomycetidae</taxon>
        <taxon>Agaricales</taxon>
        <taxon>Marasmiineae</taxon>
        <taxon>Mycenaceae</taxon>
        <taxon>Mycena</taxon>
    </lineage>
</organism>
<evidence type="ECO:0000313" key="9">
    <source>
        <dbReference type="Proteomes" id="UP001219525"/>
    </source>
</evidence>
<reference evidence="8" key="1">
    <citation type="submission" date="2023-03" db="EMBL/GenBank/DDBJ databases">
        <title>Massive genome expansion in bonnet fungi (Mycena s.s.) driven by repeated elements and novel gene families across ecological guilds.</title>
        <authorList>
            <consortium name="Lawrence Berkeley National Laboratory"/>
            <person name="Harder C.B."/>
            <person name="Miyauchi S."/>
            <person name="Viragh M."/>
            <person name="Kuo A."/>
            <person name="Thoen E."/>
            <person name="Andreopoulos B."/>
            <person name="Lu D."/>
            <person name="Skrede I."/>
            <person name="Drula E."/>
            <person name="Henrissat B."/>
            <person name="Morin E."/>
            <person name="Kohler A."/>
            <person name="Barry K."/>
            <person name="LaButti K."/>
            <person name="Morin E."/>
            <person name="Salamov A."/>
            <person name="Lipzen A."/>
            <person name="Mereny Z."/>
            <person name="Hegedus B."/>
            <person name="Baldrian P."/>
            <person name="Stursova M."/>
            <person name="Weitz H."/>
            <person name="Taylor A."/>
            <person name="Grigoriev I.V."/>
            <person name="Nagy L.G."/>
            <person name="Martin F."/>
            <person name="Kauserud H."/>
        </authorList>
    </citation>
    <scope>NUCLEOTIDE SEQUENCE</scope>
    <source>
        <strain evidence="8">9144</strain>
    </source>
</reference>
<accession>A0AAD7E370</accession>
<keyword evidence="5" id="KW-1015">Disulfide bond</keyword>
<sequence length="130" mass="14203">MFGHEREKLSGTWYNELGSVMEIKADGHGGITGTYNSKVGDATNFYDLTGRFDSAPPHGEGTSVGWARILTHWLLTSSTKPPDVWSSTNIGNDTFTRKKPSAADIEHARAMKICSPHPEDIIATLSARRA</sequence>